<evidence type="ECO:0000256" key="3">
    <source>
        <dbReference type="ARBA" id="ARBA00022679"/>
    </source>
</evidence>
<dbReference type="SUPFAM" id="SSF53335">
    <property type="entry name" value="S-adenosyl-L-methionine-dependent methyltransferases"/>
    <property type="match status" value="1"/>
</dbReference>
<evidence type="ECO:0000256" key="2">
    <source>
        <dbReference type="ARBA" id="ARBA00022603"/>
    </source>
</evidence>
<evidence type="ECO:0000256" key="1">
    <source>
        <dbReference type="ARBA" id="ARBA00011975"/>
    </source>
</evidence>
<keyword evidence="4" id="KW-0949">S-adenosyl-L-methionine</keyword>
<keyword evidence="5" id="KW-0680">Restriction system</keyword>
<dbReference type="Gene3D" id="3.90.120.10">
    <property type="entry name" value="DNA Methylase, subunit A, domain 2"/>
    <property type="match status" value="1"/>
</dbReference>
<dbReference type="EC" id="2.1.1.37" evidence="1"/>
<dbReference type="PRINTS" id="PR00105">
    <property type="entry name" value="C5METTRFRASE"/>
</dbReference>
<dbReference type="PANTHER" id="PTHR10629:SF52">
    <property type="entry name" value="DNA (CYTOSINE-5)-METHYLTRANSFERASE 1"/>
    <property type="match status" value="1"/>
</dbReference>
<keyword evidence="2 7" id="KW-0489">Methyltransferase</keyword>
<dbReference type="Proteomes" id="UP001515641">
    <property type="component" value="Unassembled WGS sequence"/>
</dbReference>
<keyword evidence="3" id="KW-0808">Transferase</keyword>
<accession>A0ABX0LFG2</accession>
<evidence type="ECO:0000256" key="6">
    <source>
        <dbReference type="ARBA" id="ARBA00047422"/>
    </source>
</evidence>
<comment type="caution">
    <text evidence="7">The sequence shown here is derived from an EMBL/GenBank/DDBJ whole genome shotgun (WGS) entry which is preliminary data.</text>
</comment>
<dbReference type="Pfam" id="PF00145">
    <property type="entry name" value="DNA_methylase"/>
    <property type="match status" value="2"/>
</dbReference>
<protein>
    <recommendedName>
        <fullName evidence="1">DNA (cytosine-5-)-methyltransferase</fullName>
        <ecNumber evidence="1">2.1.1.37</ecNumber>
    </recommendedName>
</protein>
<sequence length="650" mass="70926">MIRDQFLLGMDNEIIVDLFAGGGGMSTAIEQALGRHSDVSVNHDEDAVSMHTANHPQTEHYRADVFEVCPYEATRGRAIGLLHLSPDCTHHSQAAGGQPRDRKIRALAWVGKRWAGMGKRRAKGRHPRVITLENVKQILQWGPLVAKRCKHTGRAMKLDGTVAAPGERVPVHEQYLVPDPKRAGQTWRRFVRDLESLGYAVEWNTMISADYGDATTRERLFMCARRDGHPIVLPEPTHHKNPSKGQKAWRPAADHIDFTDLGQSIFNRKRPLAPATMRRIAKGMKKFVLDSANPFIVPIAHYNGSEPVHDITEPLRTITAHPKGGSFAVATPHLVKFRGDSIGHAIDEPCPTITSGGAAKRPAGAAHALGLAAATMVQLGYGERPGQAPRALDIHQPLGTVVAGGGKHGLTTAYLMQANGEFNTTPGHDPRKPSSTITSTGSQQQLVTAHLAHLRQNCDGRDLNEPLRTLSAGGEHHGLVTAHLTTLRQGCDGRSVNEPLPTVTAGADQIALTQYTLSKEHEEGALRCASFLVSYYGTDNMRGLDEPLATITTRDRLALVTVWIKGEPWVIVDICLRMLKPRELYGCQGFPASYIIDCGHDGRVFSKSAQVRMVGNSVSPGPARALIWANCSDMAAWTLAELKQRERVAA</sequence>
<dbReference type="GO" id="GO:0032259">
    <property type="term" value="P:methylation"/>
    <property type="evidence" value="ECO:0007669"/>
    <property type="project" value="UniProtKB-KW"/>
</dbReference>
<name>A0ABX0LFG2_9NEIS</name>
<dbReference type="InterPro" id="IPR001525">
    <property type="entry name" value="C5_MeTfrase"/>
</dbReference>
<comment type="catalytic activity">
    <reaction evidence="6">
        <text>a 2'-deoxycytidine in DNA + S-adenosyl-L-methionine = a 5-methyl-2'-deoxycytidine in DNA + S-adenosyl-L-homocysteine + H(+)</text>
        <dbReference type="Rhea" id="RHEA:13681"/>
        <dbReference type="Rhea" id="RHEA-COMP:11369"/>
        <dbReference type="Rhea" id="RHEA-COMP:11370"/>
        <dbReference type="ChEBI" id="CHEBI:15378"/>
        <dbReference type="ChEBI" id="CHEBI:57856"/>
        <dbReference type="ChEBI" id="CHEBI:59789"/>
        <dbReference type="ChEBI" id="CHEBI:85452"/>
        <dbReference type="ChEBI" id="CHEBI:85454"/>
        <dbReference type="EC" id="2.1.1.37"/>
    </reaction>
</comment>
<proteinExistence type="predicted"/>
<dbReference type="Gene3D" id="3.40.50.150">
    <property type="entry name" value="Vaccinia Virus protein VP39"/>
    <property type="match status" value="1"/>
</dbReference>
<dbReference type="RefSeq" id="WP_166454039.1">
    <property type="nucleotide sequence ID" value="NZ_JAAOMA010000059.1"/>
</dbReference>
<reference evidence="7 8" key="1">
    <citation type="submission" date="2020-03" db="EMBL/GenBank/DDBJ databases">
        <title>Draft genome sequence of environmentally isolated cultures.</title>
        <authorList>
            <person name="Wilson H.S."/>
            <person name="De Leon M.E."/>
        </authorList>
    </citation>
    <scope>NUCLEOTIDE SEQUENCE [LARGE SCALE GENOMIC DNA]</scope>
    <source>
        <strain evidence="7 8">HSC-31F16</strain>
    </source>
</reference>
<evidence type="ECO:0000313" key="8">
    <source>
        <dbReference type="Proteomes" id="UP001515641"/>
    </source>
</evidence>
<keyword evidence="8" id="KW-1185">Reference proteome</keyword>
<evidence type="ECO:0000256" key="5">
    <source>
        <dbReference type="ARBA" id="ARBA00022747"/>
    </source>
</evidence>
<dbReference type="EMBL" id="JAAOMA010000059">
    <property type="protein sequence ID" value="NHR08376.1"/>
    <property type="molecule type" value="Genomic_DNA"/>
</dbReference>
<dbReference type="InterPro" id="IPR050390">
    <property type="entry name" value="C5-Methyltransferase"/>
</dbReference>
<evidence type="ECO:0000256" key="4">
    <source>
        <dbReference type="ARBA" id="ARBA00022691"/>
    </source>
</evidence>
<gene>
    <name evidence="7" type="ORF">HA052_24600</name>
</gene>
<organism evidence="7 8">
    <name type="scientific">Chromobacterium fluminis</name>
    <dbReference type="NCBI Taxonomy" id="3044269"/>
    <lineage>
        <taxon>Bacteria</taxon>
        <taxon>Pseudomonadati</taxon>
        <taxon>Pseudomonadota</taxon>
        <taxon>Betaproteobacteria</taxon>
        <taxon>Neisseriales</taxon>
        <taxon>Chromobacteriaceae</taxon>
        <taxon>Chromobacterium</taxon>
    </lineage>
</organism>
<dbReference type="GO" id="GO:0008168">
    <property type="term" value="F:methyltransferase activity"/>
    <property type="evidence" value="ECO:0007669"/>
    <property type="project" value="UniProtKB-KW"/>
</dbReference>
<dbReference type="InterPro" id="IPR029063">
    <property type="entry name" value="SAM-dependent_MTases_sf"/>
</dbReference>
<evidence type="ECO:0000313" key="7">
    <source>
        <dbReference type="EMBL" id="NHR08376.1"/>
    </source>
</evidence>
<dbReference type="PANTHER" id="PTHR10629">
    <property type="entry name" value="CYTOSINE-SPECIFIC METHYLTRANSFERASE"/>
    <property type="match status" value="1"/>
</dbReference>